<dbReference type="OrthoDB" id="9792858at2"/>
<evidence type="ECO:0000259" key="2">
    <source>
        <dbReference type="SMART" id="SM00903"/>
    </source>
</evidence>
<dbReference type="Pfam" id="PF01613">
    <property type="entry name" value="Flavin_Reduct"/>
    <property type="match status" value="1"/>
</dbReference>
<dbReference type="InterPro" id="IPR012349">
    <property type="entry name" value="Split_barrel_FMN-bd"/>
</dbReference>
<evidence type="ECO:0000313" key="4">
    <source>
        <dbReference type="Proteomes" id="UP000295075"/>
    </source>
</evidence>
<dbReference type="SMART" id="SM00903">
    <property type="entry name" value="Flavin_Reduct"/>
    <property type="match status" value="1"/>
</dbReference>
<feature type="domain" description="Flavin reductase like" evidence="2">
    <location>
        <begin position="20"/>
        <end position="165"/>
    </location>
</feature>
<protein>
    <submittedName>
        <fullName evidence="3">Flavin reductase</fullName>
    </submittedName>
</protein>
<dbReference type="SUPFAM" id="SSF50475">
    <property type="entry name" value="FMN-binding split barrel"/>
    <property type="match status" value="1"/>
</dbReference>
<proteinExistence type="predicted"/>
<dbReference type="EMBL" id="SMKA01000020">
    <property type="protein sequence ID" value="TDC32696.1"/>
    <property type="molecule type" value="Genomic_DNA"/>
</dbReference>
<name>A0A4R4QB92_9ACTN</name>
<dbReference type="GO" id="GO:0010181">
    <property type="term" value="F:FMN binding"/>
    <property type="evidence" value="ECO:0007669"/>
    <property type="project" value="InterPro"/>
</dbReference>
<dbReference type="RefSeq" id="WP_132404143.1">
    <property type="nucleotide sequence ID" value="NZ_SMKA01000020.1"/>
</dbReference>
<dbReference type="Gene3D" id="2.30.110.10">
    <property type="entry name" value="Electron Transport, Fmn-binding Protein, Chain A"/>
    <property type="match status" value="1"/>
</dbReference>
<evidence type="ECO:0000256" key="1">
    <source>
        <dbReference type="ARBA" id="ARBA00023002"/>
    </source>
</evidence>
<dbReference type="GO" id="GO:0006208">
    <property type="term" value="P:pyrimidine nucleobase catabolic process"/>
    <property type="evidence" value="ECO:0007669"/>
    <property type="project" value="TreeGrafter"/>
</dbReference>
<dbReference type="InterPro" id="IPR002563">
    <property type="entry name" value="Flavin_Rdtase-like_dom"/>
</dbReference>
<keyword evidence="1" id="KW-0560">Oxidoreductase</keyword>
<comment type="caution">
    <text evidence="3">The sequence shown here is derived from an EMBL/GenBank/DDBJ whole genome shotgun (WGS) entry which is preliminary data.</text>
</comment>
<accession>A0A4R4QB92</accession>
<dbReference type="PANTHER" id="PTHR30466">
    <property type="entry name" value="FLAVIN REDUCTASE"/>
    <property type="match status" value="1"/>
</dbReference>
<dbReference type="Proteomes" id="UP000295075">
    <property type="component" value="Unassembled WGS sequence"/>
</dbReference>
<dbReference type="PANTHER" id="PTHR30466:SF1">
    <property type="entry name" value="FMN REDUCTASE (NADH) RUTF"/>
    <property type="match status" value="1"/>
</dbReference>
<reference evidence="3 4" key="1">
    <citation type="submission" date="2019-03" db="EMBL/GenBank/DDBJ databases">
        <title>Draft genome sequences of novel Actinobacteria.</title>
        <authorList>
            <person name="Sahin N."/>
            <person name="Ay H."/>
            <person name="Saygin H."/>
        </authorList>
    </citation>
    <scope>NUCLEOTIDE SEQUENCE [LARGE SCALE GENOMIC DNA]</scope>
    <source>
        <strain evidence="3 4">JCM 30547</strain>
    </source>
</reference>
<evidence type="ECO:0000313" key="3">
    <source>
        <dbReference type="EMBL" id="TDC32696.1"/>
    </source>
</evidence>
<dbReference type="GO" id="GO:0042602">
    <property type="term" value="F:riboflavin reductase (NADPH) activity"/>
    <property type="evidence" value="ECO:0007669"/>
    <property type="project" value="TreeGrafter"/>
</dbReference>
<dbReference type="InterPro" id="IPR050268">
    <property type="entry name" value="NADH-dep_flavin_reductase"/>
</dbReference>
<sequence length="165" mass="17418">MSSSTMPKAVRKHHPLRLALGRFATGVTIVTAAGDSGPVGLTANSFTSVSLEPAIVLVCLDAGSRSGQAITRAESFVVNFLRRDQRRLSETFARPGQDRFAGLTTRPGRTGAPVIEGSLGHVDCRVDETLLRGDHLVLFGAVLEAAVTPAAADDAPLIFYAGQYL</sequence>
<keyword evidence="4" id="KW-1185">Reference proteome</keyword>
<gene>
    <name evidence="3" type="ORF">E1261_07790</name>
</gene>
<dbReference type="AlphaFoldDB" id="A0A4R4QB92"/>
<organism evidence="3 4">
    <name type="scientific">Kribbella albertanoniae</name>
    <dbReference type="NCBI Taxonomy" id="1266829"/>
    <lineage>
        <taxon>Bacteria</taxon>
        <taxon>Bacillati</taxon>
        <taxon>Actinomycetota</taxon>
        <taxon>Actinomycetes</taxon>
        <taxon>Propionibacteriales</taxon>
        <taxon>Kribbellaceae</taxon>
        <taxon>Kribbella</taxon>
    </lineage>
</organism>